<organism evidence="2 3">
    <name type="scientific">Chrysochromulina tobinii</name>
    <dbReference type="NCBI Taxonomy" id="1460289"/>
    <lineage>
        <taxon>Eukaryota</taxon>
        <taxon>Haptista</taxon>
        <taxon>Haptophyta</taxon>
        <taxon>Prymnesiophyceae</taxon>
        <taxon>Prymnesiales</taxon>
        <taxon>Chrysochromulinaceae</taxon>
        <taxon>Chrysochromulina</taxon>
    </lineage>
</organism>
<accession>A0A0M0JN88</accession>
<evidence type="ECO:0000313" key="2">
    <source>
        <dbReference type="EMBL" id="KOO27733.1"/>
    </source>
</evidence>
<protein>
    <submittedName>
        <fullName evidence="2">Uncharacterized protein</fullName>
    </submittedName>
</protein>
<name>A0A0M0JN88_9EUKA</name>
<evidence type="ECO:0000256" key="1">
    <source>
        <dbReference type="SAM" id="MobiDB-lite"/>
    </source>
</evidence>
<dbReference type="EMBL" id="JWZX01002674">
    <property type="protein sequence ID" value="KOO27733.1"/>
    <property type="molecule type" value="Genomic_DNA"/>
</dbReference>
<feature type="region of interest" description="Disordered" evidence="1">
    <location>
        <begin position="245"/>
        <end position="273"/>
    </location>
</feature>
<evidence type="ECO:0000313" key="3">
    <source>
        <dbReference type="Proteomes" id="UP000037460"/>
    </source>
</evidence>
<reference evidence="3" key="1">
    <citation type="journal article" date="2015" name="PLoS Genet.">
        <title>Genome Sequence and Transcriptome Analyses of Chrysochromulina tobin: Metabolic Tools for Enhanced Algal Fitness in the Prominent Order Prymnesiales (Haptophyceae).</title>
        <authorList>
            <person name="Hovde B.T."/>
            <person name="Deodato C.R."/>
            <person name="Hunsperger H.M."/>
            <person name="Ryken S.A."/>
            <person name="Yost W."/>
            <person name="Jha R.K."/>
            <person name="Patterson J."/>
            <person name="Monnat R.J. Jr."/>
            <person name="Barlow S.B."/>
            <person name="Starkenburg S.R."/>
            <person name="Cattolico R.A."/>
        </authorList>
    </citation>
    <scope>NUCLEOTIDE SEQUENCE</scope>
    <source>
        <strain evidence="3">CCMP291</strain>
    </source>
</reference>
<proteinExistence type="predicted"/>
<feature type="compositionally biased region" description="Low complexity" evidence="1">
    <location>
        <begin position="258"/>
        <end position="273"/>
    </location>
</feature>
<gene>
    <name evidence="2" type="ORF">Ctob_011723</name>
</gene>
<sequence>MPIVEDIICEWSASGQVDGGVVPRPALVAHREAPGMPPEPQIEPDEEDVKAMRILAELEQRTSKAIAARKRNEAAMRTARADLAAAKQALVTATELAASSKKKNKGPDPALIEATSKFEAELASRQQLVEAARTMVHETTLALTEARVEAEARARRRVAASMDARLRTIHMQVTGRYLPCRLRFLLDKARMAVRADPMTIRLTSEDVRRLLLALDMIKGRPEDMKAMRSLFAALVREERAAAEASDIPTGADGDVPISARAPSAPRAVTATLR</sequence>
<dbReference type="AlphaFoldDB" id="A0A0M0JN88"/>
<dbReference type="Proteomes" id="UP000037460">
    <property type="component" value="Unassembled WGS sequence"/>
</dbReference>
<keyword evidence="3" id="KW-1185">Reference proteome</keyword>
<comment type="caution">
    <text evidence="2">The sequence shown here is derived from an EMBL/GenBank/DDBJ whole genome shotgun (WGS) entry which is preliminary data.</text>
</comment>